<evidence type="ECO:0000313" key="3">
    <source>
        <dbReference type="Proteomes" id="UP000316921"/>
    </source>
</evidence>
<protein>
    <recommendedName>
        <fullName evidence="4">DUF3299 domain-containing protein</fullName>
    </recommendedName>
</protein>
<dbReference type="RefSeq" id="WP_145063047.1">
    <property type="nucleotide sequence ID" value="NZ_CP036287.1"/>
</dbReference>
<feature type="compositionally biased region" description="Polar residues" evidence="1">
    <location>
        <begin position="55"/>
        <end position="80"/>
    </location>
</feature>
<evidence type="ECO:0000256" key="1">
    <source>
        <dbReference type="SAM" id="MobiDB-lite"/>
    </source>
</evidence>
<dbReference type="AlphaFoldDB" id="A0A518BG43"/>
<organism evidence="2 3">
    <name type="scientific">Engelhardtia mirabilis</name>
    <dbReference type="NCBI Taxonomy" id="2528011"/>
    <lineage>
        <taxon>Bacteria</taxon>
        <taxon>Pseudomonadati</taxon>
        <taxon>Planctomycetota</taxon>
        <taxon>Planctomycetia</taxon>
        <taxon>Planctomycetia incertae sedis</taxon>
        <taxon>Engelhardtia</taxon>
    </lineage>
</organism>
<evidence type="ECO:0000313" key="2">
    <source>
        <dbReference type="EMBL" id="QDU65947.1"/>
    </source>
</evidence>
<dbReference type="EMBL" id="CP036287">
    <property type="protein sequence ID" value="QDU65947.1"/>
    <property type="molecule type" value="Genomic_DNA"/>
</dbReference>
<dbReference type="KEGG" id="pbap:Pla133_10130"/>
<proteinExistence type="predicted"/>
<dbReference type="Gene3D" id="2.40.50.870">
    <property type="entry name" value="Protein of unknown function (DUF3299)"/>
    <property type="match status" value="1"/>
</dbReference>
<keyword evidence="3" id="KW-1185">Reference proteome</keyword>
<evidence type="ECO:0008006" key="4">
    <source>
        <dbReference type="Google" id="ProtNLM"/>
    </source>
</evidence>
<name>A0A518BG43_9BACT</name>
<dbReference type="Pfam" id="PF11736">
    <property type="entry name" value="DUF3299"/>
    <property type="match status" value="1"/>
</dbReference>
<dbReference type="InterPro" id="IPR021727">
    <property type="entry name" value="DUF3299"/>
</dbReference>
<feature type="region of interest" description="Disordered" evidence="1">
    <location>
        <begin position="53"/>
        <end position="94"/>
    </location>
</feature>
<accession>A0A518BG43</accession>
<dbReference type="Proteomes" id="UP000316921">
    <property type="component" value="Chromosome"/>
</dbReference>
<sequence>MRLIPIVLLTSVGIAGLVFGAGLLTQHDEDQSFERDDLPPMLVGTRLDAVEVPVATSQRPDSTIEGTSAKGSNALASSDTAGEASPAEGGGAAAADLFAPDTNQAAGGGDDIIPLAGLPGREHTMGAYSSGSGASDLPLEEGVELVAFDDLMLPDYVPPAVLDGDDDEQRDAADLFPEEIASLDGERVALEGFMMPLEFSGNRVTAFVLSPYPPGCCFGGMPMLDEWVDVSLTDDEGVEYFAYRVVRVTGDFSVGEELDDWGYVTSLYRMQSDKVEKLW</sequence>
<gene>
    <name evidence="2" type="ORF">Pla133_10130</name>
</gene>
<reference evidence="2 3" key="1">
    <citation type="submission" date="2019-02" db="EMBL/GenBank/DDBJ databases">
        <title>Deep-cultivation of Planctomycetes and their phenomic and genomic characterization uncovers novel biology.</title>
        <authorList>
            <person name="Wiegand S."/>
            <person name="Jogler M."/>
            <person name="Boedeker C."/>
            <person name="Pinto D."/>
            <person name="Vollmers J."/>
            <person name="Rivas-Marin E."/>
            <person name="Kohn T."/>
            <person name="Peeters S.H."/>
            <person name="Heuer A."/>
            <person name="Rast P."/>
            <person name="Oberbeckmann S."/>
            <person name="Bunk B."/>
            <person name="Jeske O."/>
            <person name="Meyerdierks A."/>
            <person name="Storesund J.E."/>
            <person name="Kallscheuer N."/>
            <person name="Luecker S."/>
            <person name="Lage O.M."/>
            <person name="Pohl T."/>
            <person name="Merkel B.J."/>
            <person name="Hornburger P."/>
            <person name="Mueller R.-W."/>
            <person name="Bruemmer F."/>
            <person name="Labrenz M."/>
            <person name="Spormann A.M."/>
            <person name="Op den Camp H."/>
            <person name="Overmann J."/>
            <person name="Amann R."/>
            <person name="Jetten M.S.M."/>
            <person name="Mascher T."/>
            <person name="Medema M.H."/>
            <person name="Devos D.P."/>
            <person name="Kaster A.-K."/>
            <person name="Ovreas L."/>
            <person name="Rohde M."/>
            <person name="Galperin M.Y."/>
            <person name="Jogler C."/>
        </authorList>
    </citation>
    <scope>NUCLEOTIDE SEQUENCE [LARGE SCALE GENOMIC DNA]</scope>
    <source>
        <strain evidence="2 3">Pla133</strain>
    </source>
</reference>